<dbReference type="InterPro" id="IPR005053">
    <property type="entry name" value="MobA_MobL"/>
</dbReference>
<evidence type="ECO:0000256" key="3">
    <source>
        <dbReference type="SAM" id="MobiDB-lite"/>
    </source>
</evidence>
<proteinExistence type="inferred from homology"/>
<accession>Q58KF9</accession>
<dbReference type="AlphaFoldDB" id="Q58KF9"/>
<reference evidence="5" key="1">
    <citation type="journal article" date="2005" name="Appl. Environ. Microbiol.">
        <title>Isolation, Sequence Analysis, and Comparison of Two Plasmids (28 and 29 Kilobases) from the Biomining Bacterium Leptospirillum ferrooxidans ATCC 49879.</title>
        <authorList>
            <person name="Coram N.J."/>
            <person name="van Zyl L.J."/>
            <person name="Rawlings D.E."/>
        </authorList>
    </citation>
    <scope>NUCLEOTIDE SEQUENCE</scope>
    <source>
        <strain evidence="5">ATCC 49879</strain>
        <plasmid evidence="5">p49879.1</plasmid>
    </source>
</reference>
<dbReference type="NCBIfam" id="NF041496">
    <property type="entry name" value="MobQ"/>
    <property type="match status" value="1"/>
</dbReference>
<evidence type="ECO:0000313" key="5">
    <source>
        <dbReference type="EMBL" id="AAX36052.1"/>
    </source>
</evidence>
<evidence type="ECO:0000256" key="1">
    <source>
        <dbReference type="ARBA" id="ARBA00010873"/>
    </source>
</evidence>
<sequence>MAIYHMSVKTVSRSSGRSATGAAAYRSAAKIMDQRLGLVHDYSRKKGVEYCEIVLPKAAPKEFLDRSLLWNGAESSEGRKNSVVAREFEVALPSELSPEQRVELVRELAQSIVEKHLVGVDFAIHAPGKDGDQRNHHAHVLCTTRRLWTGGFGEKTRELDEKKNKEVPYWRKKWEELENRALERAGVKERCRAGVWKDQGLDHEPGIPPRPGNHGNSSERGGVACSFNGSMRRLRNG</sequence>
<keyword evidence="5" id="KW-0614">Plasmid</keyword>
<name>Q58KF9_9BACT</name>
<keyword evidence="2" id="KW-0184">Conjugation</keyword>
<evidence type="ECO:0000256" key="2">
    <source>
        <dbReference type="ARBA" id="ARBA00022971"/>
    </source>
</evidence>
<dbReference type="EMBL" id="AY941098">
    <property type="protein sequence ID" value="AAX36052.1"/>
    <property type="molecule type" value="Genomic_DNA"/>
</dbReference>
<feature type="region of interest" description="Disordered" evidence="3">
    <location>
        <begin position="198"/>
        <end position="237"/>
    </location>
</feature>
<geneLocation type="plasmid" evidence="5">
    <name>p49879.1</name>
</geneLocation>
<comment type="similarity">
    <text evidence="1">Belongs to the MobA/MobL family.</text>
</comment>
<protein>
    <submittedName>
        <fullName evidence="5">ORF237</fullName>
    </submittedName>
</protein>
<dbReference type="Gene3D" id="3.30.930.30">
    <property type="match status" value="1"/>
</dbReference>
<feature type="domain" description="MobA/MobL protein" evidence="4">
    <location>
        <begin position="17"/>
        <end position="207"/>
    </location>
</feature>
<dbReference type="Pfam" id="PF03389">
    <property type="entry name" value="MobA_MobL"/>
    <property type="match status" value="1"/>
</dbReference>
<evidence type="ECO:0000259" key="4">
    <source>
        <dbReference type="Pfam" id="PF03389"/>
    </source>
</evidence>
<organism evidence="5">
    <name type="scientific">Leptospirillum ferrooxidans</name>
    <dbReference type="NCBI Taxonomy" id="180"/>
    <lineage>
        <taxon>Bacteria</taxon>
        <taxon>Pseudomonadati</taxon>
        <taxon>Nitrospirota</taxon>
        <taxon>Nitrospiria</taxon>
        <taxon>Nitrospirales</taxon>
        <taxon>Nitrospiraceae</taxon>
        <taxon>Leptospirillum</taxon>
    </lineage>
</organism>
<gene>
    <name evidence="5" type="primary">ORF237</name>
</gene>